<keyword evidence="2" id="KW-1185">Reference proteome</keyword>
<organism evidence="1 2">
    <name type="scientific">Microbacterium istanbulense</name>
    <dbReference type="NCBI Taxonomy" id="3122049"/>
    <lineage>
        <taxon>Bacteria</taxon>
        <taxon>Bacillati</taxon>
        <taxon>Actinomycetota</taxon>
        <taxon>Actinomycetes</taxon>
        <taxon>Micrococcales</taxon>
        <taxon>Microbacteriaceae</taxon>
        <taxon>Microbacterium</taxon>
    </lineage>
</organism>
<reference evidence="1 2" key="1">
    <citation type="submission" date="2024-02" db="EMBL/GenBank/DDBJ databases">
        <authorList>
            <person name="Saticioglu I.B."/>
        </authorList>
    </citation>
    <scope>NUCLEOTIDE SEQUENCE [LARGE SCALE GENOMIC DNA]</scope>
    <source>
        <strain evidence="1 2">Mu-43</strain>
    </source>
</reference>
<dbReference type="Proteomes" id="UP001366085">
    <property type="component" value="Unassembled WGS sequence"/>
</dbReference>
<proteinExistence type="predicted"/>
<accession>A0ABU8LHV1</accession>
<evidence type="ECO:0000313" key="2">
    <source>
        <dbReference type="Proteomes" id="UP001366085"/>
    </source>
</evidence>
<name>A0ABU8LHV1_9MICO</name>
<gene>
    <name evidence="1" type="ORF">WDU93_00450</name>
</gene>
<dbReference type="EMBL" id="JBBDGN010000001">
    <property type="protein sequence ID" value="MEJ1090146.1"/>
    <property type="molecule type" value="Genomic_DNA"/>
</dbReference>
<evidence type="ECO:0000313" key="1">
    <source>
        <dbReference type="EMBL" id="MEJ1090146.1"/>
    </source>
</evidence>
<comment type="caution">
    <text evidence="1">The sequence shown here is derived from an EMBL/GenBank/DDBJ whole genome shotgun (WGS) entry which is preliminary data.</text>
</comment>
<evidence type="ECO:0008006" key="3">
    <source>
        <dbReference type="Google" id="ProtNLM"/>
    </source>
</evidence>
<sequence>MPLLLTDRALVESPVELFTASEGRMAGLRLPSPEYVRVRPGVYARRRAFAALTPWGRYAARVHAFVRTHPDAVLSHESAAVIHGLPLFGEARCIHTYAPQSATTHVRGDVRLHASVEPRAHEIIGNIRVTTLVETVVDLARVLPPAQALAVADAALSAVQGGGAHTVDEFQTRCASRENPRGVAAARWVWDNADGRSESPTESVSRAVIGWCGFEPPELQREFAYDGSRDRSDFYFPSAQVIGESDGWGKYGLDDPEVAAQRLKDEKRREDRLRRHGHPVVRWETRDAWRVAPLRDRLLEAGVRRVRPASAAFLATLRHRTRRAF</sequence>
<dbReference type="RefSeq" id="WP_337316239.1">
    <property type="nucleotide sequence ID" value="NZ_JBBDGN010000001.1"/>
</dbReference>
<protein>
    <recommendedName>
        <fullName evidence="3">Transcriptional regulator, AbiEi antitoxin, Type IV TA system</fullName>
    </recommendedName>
</protein>